<reference evidence="9" key="1">
    <citation type="journal article" date="2019" name="Int. J. Syst. Evol. Microbiol.">
        <title>The Global Catalogue of Microorganisms (GCM) 10K type strain sequencing project: providing services to taxonomists for standard genome sequencing and annotation.</title>
        <authorList>
            <consortium name="The Broad Institute Genomics Platform"/>
            <consortium name="The Broad Institute Genome Sequencing Center for Infectious Disease"/>
            <person name="Wu L."/>
            <person name="Ma J."/>
        </authorList>
    </citation>
    <scope>NUCLEOTIDE SEQUENCE [LARGE SCALE GENOMIC DNA]</scope>
    <source>
        <strain evidence="9">CCUG 60524</strain>
    </source>
</reference>
<evidence type="ECO:0000256" key="3">
    <source>
        <dbReference type="ARBA" id="ARBA00023125"/>
    </source>
</evidence>
<dbReference type="Pfam" id="PF00589">
    <property type="entry name" value="Phage_integrase"/>
    <property type="match status" value="1"/>
</dbReference>
<keyword evidence="4" id="KW-0233">DNA recombination</keyword>
<dbReference type="InterPro" id="IPR038488">
    <property type="entry name" value="Integrase_DNA-bd_sf"/>
</dbReference>
<dbReference type="InterPro" id="IPR013762">
    <property type="entry name" value="Integrase-like_cat_sf"/>
</dbReference>
<dbReference type="Proteomes" id="UP001597108">
    <property type="component" value="Unassembled WGS sequence"/>
</dbReference>
<evidence type="ECO:0000313" key="9">
    <source>
        <dbReference type="Proteomes" id="UP001597108"/>
    </source>
</evidence>
<dbReference type="InterPro" id="IPR002104">
    <property type="entry name" value="Integrase_catalytic"/>
</dbReference>
<evidence type="ECO:0000259" key="6">
    <source>
        <dbReference type="PROSITE" id="PS51898"/>
    </source>
</evidence>
<dbReference type="InterPro" id="IPR053876">
    <property type="entry name" value="Phage_int_M"/>
</dbReference>
<dbReference type="InterPro" id="IPR011010">
    <property type="entry name" value="DNA_brk_join_enz"/>
</dbReference>
<dbReference type="Gene3D" id="3.30.160.390">
    <property type="entry name" value="Integrase, DNA-binding domain"/>
    <property type="match status" value="1"/>
</dbReference>
<dbReference type="RefSeq" id="WP_386074362.1">
    <property type="nucleotide sequence ID" value="NZ_JBHTJT010000010.1"/>
</dbReference>
<evidence type="ECO:0000256" key="2">
    <source>
        <dbReference type="ARBA" id="ARBA00022908"/>
    </source>
</evidence>
<dbReference type="PROSITE" id="PS51900">
    <property type="entry name" value="CB"/>
    <property type="match status" value="1"/>
</dbReference>
<feature type="domain" description="Tyr recombinase" evidence="6">
    <location>
        <begin position="203"/>
        <end position="379"/>
    </location>
</feature>
<keyword evidence="9" id="KW-1185">Reference proteome</keyword>
<dbReference type="Gene3D" id="1.10.150.130">
    <property type="match status" value="1"/>
</dbReference>
<evidence type="ECO:0000313" key="8">
    <source>
        <dbReference type="EMBL" id="MFD0980024.1"/>
    </source>
</evidence>
<dbReference type="Pfam" id="PF13356">
    <property type="entry name" value="Arm-DNA-bind_3"/>
    <property type="match status" value="1"/>
</dbReference>
<dbReference type="SUPFAM" id="SSF56349">
    <property type="entry name" value="DNA breaking-rejoining enzymes"/>
    <property type="match status" value="1"/>
</dbReference>
<evidence type="ECO:0000259" key="7">
    <source>
        <dbReference type="PROSITE" id="PS51900"/>
    </source>
</evidence>
<gene>
    <name evidence="8" type="ORF">ACFQ2S_10200</name>
</gene>
<dbReference type="PROSITE" id="PS51898">
    <property type="entry name" value="TYR_RECOMBINASE"/>
    <property type="match status" value="1"/>
</dbReference>
<dbReference type="InterPro" id="IPR044068">
    <property type="entry name" value="CB"/>
</dbReference>
<accession>A0ABW3IQE7</accession>
<dbReference type="PANTHER" id="PTHR30629">
    <property type="entry name" value="PROPHAGE INTEGRASE"/>
    <property type="match status" value="1"/>
</dbReference>
<dbReference type="CDD" id="cd00796">
    <property type="entry name" value="INT_Rci_Hp1_C"/>
    <property type="match status" value="1"/>
</dbReference>
<dbReference type="InterPro" id="IPR050808">
    <property type="entry name" value="Phage_Integrase"/>
</dbReference>
<dbReference type="Pfam" id="PF22022">
    <property type="entry name" value="Phage_int_M"/>
    <property type="match status" value="1"/>
</dbReference>
<evidence type="ECO:0000256" key="1">
    <source>
        <dbReference type="ARBA" id="ARBA00008857"/>
    </source>
</evidence>
<comment type="similarity">
    <text evidence="1">Belongs to the 'phage' integrase family.</text>
</comment>
<dbReference type="InterPro" id="IPR025166">
    <property type="entry name" value="Integrase_DNA_bind_dom"/>
</dbReference>
<keyword evidence="2" id="KW-0229">DNA integration</keyword>
<name>A0ABW3IQE7_9RHOB</name>
<dbReference type="EMBL" id="JBHTJT010000010">
    <property type="protein sequence ID" value="MFD0980024.1"/>
    <property type="molecule type" value="Genomic_DNA"/>
</dbReference>
<organism evidence="8 9">
    <name type="scientific">Tropicimonas aquimaris</name>
    <dbReference type="NCBI Taxonomy" id="914152"/>
    <lineage>
        <taxon>Bacteria</taxon>
        <taxon>Pseudomonadati</taxon>
        <taxon>Pseudomonadota</taxon>
        <taxon>Alphaproteobacteria</taxon>
        <taxon>Rhodobacterales</taxon>
        <taxon>Roseobacteraceae</taxon>
        <taxon>Tropicimonas</taxon>
    </lineage>
</organism>
<evidence type="ECO:0000256" key="4">
    <source>
        <dbReference type="ARBA" id="ARBA00023172"/>
    </source>
</evidence>
<proteinExistence type="inferred from homology"/>
<dbReference type="PANTHER" id="PTHR30629:SF2">
    <property type="entry name" value="PROPHAGE INTEGRASE INTS-RELATED"/>
    <property type="match status" value="1"/>
</dbReference>
<keyword evidence="3 5" id="KW-0238">DNA-binding</keyword>
<dbReference type="Gene3D" id="1.10.443.10">
    <property type="entry name" value="Intergrase catalytic core"/>
    <property type="match status" value="1"/>
</dbReference>
<comment type="caution">
    <text evidence="8">The sequence shown here is derived from an EMBL/GenBank/DDBJ whole genome shotgun (WGS) entry which is preliminary data.</text>
</comment>
<feature type="domain" description="Core-binding (CB)" evidence="7">
    <location>
        <begin position="103"/>
        <end position="183"/>
    </location>
</feature>
<protein>
    <submittedName>
        <fullName evidence="8">Tyrosine-type recombinase/integrase</fullName>
    </submittedName>
</protein>
<dbReference type="InterPro" id="IPR010998">
    <property type="entry name" value="Integrase_recombinase_N"/>
</dbReference>
<sequence>MIEMPKVKLSKTFVEKTAPEDQEVIYWDETLPGFGLRVKPSGSKGYLVQYRNRRTGASRRKTIGQHGPLMTLHQAKEIARGFLSDAIRGQDPVLELRAASERRTIKDLARRYLETHAIPKKRPRSVKMDRSTLDRFILPAFGSRCVADIGHEDVQRLHNRMLDTPYQANRMLALLSKMFELAIRWEWRPNNPARGISRFPEEKRYRWLTDAELSRLLLALDRHSNQVAANAIRFQLLTGARIGEVLTATWKDLDLERMVWVKPSHHTKQKRTEHLPLSGAATALLRRMASERDHGNPHVFPGRKPGEPIKDLKRFWKAVTTEAGLDDYRIHDNRHTHASHLVSSGQSLAIVGRLLGHTNPTTTQRYAHLADDPLRQAAEVMGAKMAREKTQDPT</sequence>
<evidence type="ECO:0000256" key="5">
    <source>
        <dbReference type="PROSITE-ProRule" id="PRU01248"/>
    </source>
</evidence>